<dbReference type="InterPro" id="IPR013216">
    <property type="entry name" value="Methyltransf_11"/>
</dbReference>
<evidence type="ECO:0000313" key="3">
    <source>
        <dbReference type="EMBL" id="QHU26737.1"/>
    </source>
</evidence>
<reference evidence="3" key="1">
    <citation type="journal article" date="2020" name="Nature">
        <title>Giant virus diversity and host interactions through global metagenomics.</title>
        <authorList>
            <person name="Schulz F."/>
            <person name="Roux S."/>
            <person name="Paez-Espino D."/>
            <person name="Jungbluth S."/>
            <person name="Walsh D.A."/>
            <person name="Denef V.J."/>
            <person name="McMahon K.D."/>
            <person name="Konstantinidis K.T."/>
            <person name="Eloe-Fadrosh E.A."/>
            <person name="Kyrpides N.C."/>
            <person name="Woyke T."/>
        </authorList>
    </citation>
    <scope>NUCLEOTIDE SEQUENCE</scope>
    <source>
        <strain evidence="3">GVMAG-M-3300027759-42</strain>
    </source>
</reference>
<dbReference type="Pfam" id="PF08241">
    <property type="entry name" value="Methyltransf_11"/>
    <property type="match status" value="1"/>
</dbReference>
<proteinExistence type="predicted"/>
<dbReference type="CDD" id="cd02440">
    <property type="entry name" value="AdoMet_MTases"/>
    <property type="match status" value="1"/>
</dbReference>
<keyword evidence="1" id="KW-1133">Transmembrane helix</keyword>
<dbReference type="Gene3D" id="3.40.50.150">
    <property type="entry name" value="Vaccinia Virus protein VP39"/>
    <property type="match status" value="1"/>
</dbReference>
<sequence length="325" mass="37928">MLKYLTNIVTTSNPNLFYLQLLLILAIVFLLIYLYKVSESPYAKKRRQQEGFTQEQPYVLKQNQNIYDDFYAELYDGVNNRDKICQRELFQVIKMTEATTANSVFLEVGSATGTVLKQLANAGYTAYGIDKSEAMVTHTESKYPDLNVKSADILDPMTYENSVFTHVLCLNFTIYEFENKRQFFSNCYYWMKPNSYLIVHLVNPTKFSTRKYLKFKGFTSRLFENLLPETQSEPRETEMHAEFEDCKYHEKYETAVDKKTVTFTQVFTDKVTKNIRQNEQTLNMETIDEVLDVAKKCGFIVHAKTSMKGCNGDANQYLYVLERTM</sequence>
<feature type="domain" description="Methyltransferase type 11" evidence="2">
    <location>
        <begin position="106"/>
        <end position="199"/>
    </location>
</feature>
<evidence type="ECO:0000256" key="1">
    <source>
        <dbReference type="SAM" id="Phobius"/>
    </source>
</evidence>
<keyword evidence="1" id="KW-0812">Transmembrane</keyword>
<keyword evidence="1" id="KW-0472">Membrane</keyword>
<dbReference type="AlphaFoldDB" id="A0A6C0L8H2"/>
<evidence type="ECO:0000259" key="2">
    <source>
        <dbReference type="Pfam" id="PF08241"/>
    </source>
</evidence>
<protein>
    <recommendedName>
        <fullName evidence="2">Methyltransferase type 11 domain-containing protein</fullName>
    </recommendedName>
</protein>
<dbReference type="SUPFAM" id="SSF53335">
    <property type="entry name" value="S-adenosyl-L-methionine-dependent methyltransferases"/>
    <property type="match status" value="1"/>
</dbReference>
<organism evidence="3">
    <name type="scientific">viral metagenome</name>
    <dbReference type="NCBI Taxonomy" id="1070528"/>
    <lineage>
        <taxon>unclassified sequences</taxon>
        <taxon>metagenomes</taxon>
        <taxon>organismal metagenomes</taxon>
    </lineage>
</organism>
<dbReference type="InterPro" id="IPR029063">
    <property type="entry name" value="SAM-dependent_MTases_sf"/>
</dbReference>
<dbReference type="EMBL" id="MN740444">
    <property type="protein sequence ID" value="QHU26737.1"/>
    <property type="molecule type" value="Genomic_DNA"/>
</dbReference>
<name>A0A6C0L8H2_9ZZZZ</name>
<accession>A0A6C0L8H2</accession>
<feature type="transmembrane region" description="Helical" evidence="1">
    <location>
        <begin position="16"/>
        <end position="35"/>
    </location>
</feature>
<dbReference type="GO" id="GO:0008757">
    <property type="term" value="F:S-adenosylmethionine-dependent methyltransferase activity"/>
    <property type="evidence" value="ECO:0007669"/>
    <property type="project" value="InterPro"/>
</dbReference>